<sequence length="161" mass="16658">MNITSHGYRHTRLVLGLTLALGAAACAQQATPMASAPQAADMSIQPAGRSTAMPASSPQGMQGSSMQGMDHSNMPGMRGGSMQGMDHSNMPGMRGGSNAQGGGMQGQNMSGMTMPQMMAHCAEMRQQMRVGASMSSDMQAMMAHCDQMGGSTGTQRGARAR</sequence>
<dbReference type="RefSeq" id="WP_377053396.1">
    <property type="nucleotide sequence ID" value="NZ_JBHLVZ010000069.1"/>
</dbReference>
<keyword evidence="2" id="KW-0732">Signal</keyword>
<keyword evidence="4" id="KW-1185">Reference proteome</keyword>
<gene>
    <name evidence="3" type="ORF">ACFFIC_19425</name>
</gene>
<feature type="signal peptide" evidence="2">
    <location>
        <begin position="1"/>
        <end position="30"/>
    </location>
</feature>
<name>A0ABV6IVQ3_9PROT</name>
<reference evidence="3 4" key="1">
    <citation type="submission" date="2024-09" db="EMBL/GenBank/DDBJ databases">
        <authorList>
            <person name="Sun Q."/>
            <person name="Mori K."/>
        </authorList>
    </citation>
    <scope>NUCLEOTIDE SEQUENCE [LARGE SCALE GENOMIC DNA]</scope>
    <source>
        <strain evidence="3 4">CCM 7468</strain>
    </source>
</reference>
<comment type="caution">
    <text evidence="3">The sequence shown here is derived from an EMBL/GenBank/DDBJ whole genome shotgun (WGS) entry which is preliminary data.</text>
</comment>
<feature type="compositionally biased region" description="Low complexity" evidence="1">
    <location>
        <begin position="56"/>
        <end position="69"/>
    </location>
</feature>
<dbReference type="EMBL" id="JBHLVZ010000069">
    <property type="protein sequence ID" value="MFC0387695.1"/>
    <property type="molecule type" value="Genomic_DNA"/>
</dbReference>
<evidence type="ECO:0000256" key="1">
    <source>
        <dbReference type="SAM" id="MobiDB-lite"/>
    </source>
</evidence>
<accession>A0ABV6IVQ3</accession>
<organism evidence="3 4">
    <name type="scientific">Muricoccus vinaceus</name>
    <dbReference type="NCBI Taxonomy" id="424704"/>
    <lineage>
        <taxon>Bacteria</taxon>
        <taxon>Pseudomonadati</taxon>
        <taxon>Pseudomonadota</taxon>
        <taxon>Alphaproteobacteria</taxon>
        <taxon>Acetobacterales</taxon>
        <taxon>Roseomonadaceae</taxon>
        <taxon>Muricoccus</taxon>
    </lineage>
</organism>
<protein>
    <submittedName>
        <fullName evidence="3">Uncharacterized protein</fullName>
    </submittedName>
</protein>
<evidence type="ECO:0000313" key="3">
    <source>
        <dbReference type="EMBL" id="MFC0387695.1"/>
    </source>
</evidence>
<feature type="region of interest" description="Disordered" evidence="1">
    <location>
        <begin position="37"/>
        <end position="92"/>
    </location>
</feature>
<evidence type="ECO:0000313" key="4">
    <source>
        <dbReference type="Proteomes" id="UP001589789"/>
    </source>
</evidence>
<feature type="chain" id="PRO_5047027343" evidence="2">
    <location>
        <begin position="31"/>
        <end position="161"/>
    </location>
</feature>
<evidence type="ECO:0000256" key="2">
    <source>
        <dbReference type="SAM" id="SignalP"/>
    </source>
</evidence>
<dbReference type="Proteomes" id="UP001589789">
    <property type="component" value="Unassembled WGS sequence"/>
</dbReference>
<proteinExistence type="predicted"/>